<accession>A0A4Y8PVA7</accession>
<dbReference type="OrthoDB" id="9809878at2"/>
<dbReference type="Gene3D" id="2.40.50.140">
    <property type="entry name" value="Nucleic acid-binding proteins"/>
    <property type="match status" value="1"/>
</dbReference>
<feature type="compositionally biased region" description="Gly residues" evidence="4">
    <location>
        <begin position="115"/>
        <end position="140"/>
    </location>
</feature>
<dbReference type="CDD" id="cd04496">
    <property type="entry name" value="SSB_OBF"/>
    <property type="match status" value="1"/>
</dbReference>
<dbReference type="GO" id="GO:0009295">
    <property type="term" value="C:nucleoid"/>
    <property type="evidence" value="ECO:0007669"/>
    <property type="project" value="TreeGrafter"/>
</dbReference>
<evidence type="ECO:0000313" key="6">
    <source>
        <dbReference type="Proteomes" id="UP000298246"/>
    </source>
</evidence>
<gene>
    <name evidence="5" type="ORF">B5M42_18800</name>
</gene>
<dbReference type="NCBIfam" id="TIGR00621">
    <property type="entry name" value="ssb"/>
    <property type="match status" value="1"/>
</dbReference>
<dbReference type="Proteomes" id="UP000298246">
    <property type="component" value="Unassembled WGS sequence"/>
</dbReference>
<dbReference type="GO" id="GO:0006281">
    <property type="term" value="P:DNA repair"/>
    <property type="evidence" value="ECO:0007669"/>
    <property type="project" value="UniProtKB-UniRule"/>
</dbReference>
<feature type="short sequence motif" description="Important for interaction with partner proteins" evidence="2">
    <location>
        <begin position="158"/>
        <end position="163"/>
    </location>
</feature>
<comment type="subunit">
    <text evidence="2">Homotetramer.</text>
</comment>
<feature type="region of interest" description="Disordered" evidence="4">
    <location>
        <begin position="108"/>
        <end position="163"/>
    </location>
</feature>
<keyword evidence="2" id="KW-0235">DNA replication</keyword>
<dbReference type="RefSeq" id="WP_134755615.1">
    <property type="nucleotide sequence ID" value="NZ_MYFO02000020.1"/>
</dbReference>
<dbReference type="PROSITE" id="PS50935">
    <property type="entry name" value="SSB"/>
    <property type="match status" value="1"/>
</dbReference>
<keyword evidence="2" id="KW-0234">DNA repair</keyword>
<comment type="caution">
    <text evidence="5">The sequence shown here is derived from an EMBL/GenBank/DDBJ whole genome shotgun (WGS) entry which is preliminary data.</text>
</comment>
<evidence type="ECO:0000256" key="2">
    <source>
        <dbReference type="HAMAP-Rule" id="MF_00984"/>
    </source>
</evidence>
<sequence length="163" mass="17793">MLNRVILIGRLTRDPELRYTPAGVAVTQFTLAVDRPFTNSQTREREADFIPVVTWRQLAETCANYLRKGRLAAVEGRIQVRNYDNNEGRKVYVTEIIADNVRFLESSNANREEGGGPGPGASYGGGNGGGGGNRYGGGGSRDQQDPFIDDGKPIDISDDDLPF</sequence>
<proteinExistence type="inferred from homology"/>
<evidence type="ECO:0000256" key="4">
    <source>
        <dbReference type="SAM" id="MobiDB-lite"/>
    </source>
</evidence>
<dbReference type="PANTHER" id="PTHR10302">
    <property type="entry name" value="SINGLE-STRANDED DNA-BINDING PROTEIN"/>
    <property type="match status" value="1"/>
</dbReference>
<dbReference type="InterPro" id="IPR012340">
    <property type="entry name" value="NA-bd_OB-fold"/>
</dbReference>
<dbReference type="InterPro" id="IPR000424">
    <property type="entry name" value="Primosome_PriB/ssb"/>
</dbReference>
<keyword evidence="1 2" id="KW-0238">DNA-binding</keyword>
<dbReference type="HAMAP" id="MF_00984">
    <property type="entry name" value="SSB"/>
    <property type="match status" value="1"/>
</dbReference>
<dbReference type="EMBL" id="MYFO01000030">
    <property type="protein sequence ID" value="TFE84925.1"/>
    <property type="molecule type" value="Genomic_DNA"/>
</dbReference>
<dbReference type="GO" id="GO:0006260">
    <property type="term" value="P:DNA replication"/>
    <property type="evidence" value="ECO:0007669"/>
    <property type="project" value="UniProtKB-UniRule"/>
</dbReference>
<keyword evidence="2" id="KW-0233">DNA recombination</keyword>
<comment type="caution">
    <text evidence="2">Lacks conserved residue(s) required for the propagation of feature annotation.</text>
</comment>
<dbReference type="GO" id="GO:0006310">
    <property type="term" value="P:DNA recombination"/>
    <property type="evidence" value="ECO:0007669"/>
    <property type="project" value="UniProtKB-UniRule"/>
</dbReference>
<dbReference type="InterPro" id="IPR011344">
    <property type="entry name" value="ssDNA-bd"/>
</dbReference>
<evidence type="ECO:0000313" key="5">
    <source>
        <dbReference type="EMBL" id="TFE84925.1"/>
    </source>
</evidence>
<comment type="function">
    <text evidence="2">Plays an important role in DNA replication, recombination and repair. Binds to ssDNA and to an array of partner proteins to recruit them to their sites of action during DNA metabolism.</text>
</comment>
<keyword evidence="6" id="KW-1185">Reference proteome</keyword>
<dbReference type="SUPFAM" id="SSF50249">
    <property type="entry name" value="Nucleic acid-binding proteins"/>
    <property type="match status" value="1"/>
</dbReference>
<evidence type="ECO:0000256" key="3">
    <source>
        <dbReference type="RuleBase" id="RU000524"/>
    </source>
</evidence>
<evidence type="ECO:0000256" key="1">
    <source>
        <dbReference type="ARBA" id="ARBA00023125"/>
    </source>
</evidence>
<organism evidence="5 6">
    <name type="scientific">Paenibacillus athensensis</name>
    <dbReference type="NCBI Taxonomy" id="1967502"/>
    <lineage>
        <taxon>Bacteria</taxon>
        <taxon>Bacillati</taxon>
        <taxon>Bacillota</taxon>
        <taxon>Bacilli</taxon>
        <taxon>Bacillales</taxon>
        <taxon>Paenibacillaceae</taxon>
        <taxon>Paenibacillus</taxon>
    </lineage>
</organism>
<name>A0A4Y8PVA7_9BACL</name>
<dbReference type="Pfam" id="PF00436">
    <property type="entry name" value="SSB"/>
    <property type="match status" value="1"/>
</dbReference>
<dbReference type="PANTHER" id="PTHR10302:SF27">
    <property type="entry name" value="SINGLE-STRANDED DNA-BINDING PROTEIN"/>
    <property type="match status" value="1"/>
</dbReference>
<dbReference type="AlphaFoldDB" id="A0A4Y8PVA7"/>
<keyword evidence="2" id="KW-0227">DNA damage</keyword>
<reference evidence="5 6" key="1">
    <citation type="submission" date="2017-03" db="EMBL/GenBank/DDBJ databases">
        <title>Isolation of Levoglucosan Utilizing Bacteria.</title>
        <authorList>
            <person name="Arya A.S."/>
        </authorList>
    </citation>
    <scope>NUCLEOTIDE SEQUENCE [LARGE SCALE GENOMIC DNA]</scope>
    <source>
        <strain evidence="5 6">MEC069</strain>
    </source>
</reference>
<protein>
    <recommendedName>
        <fullName evidence="2 3">Single-stranded DNA-binding protein</fullName>
        <shortName evidence="2">SSB</shortName>
    </recommendedName>
</protein>
<dbReference type="GO" id="GO:0003697">
    <property type="term" value="F:single-stranded DNA binding"/>
    <property type="evidence" value="ECO:0007669"/>
    <property type="project" value="UniProtKB-UniRule"/>
</dbReference>